<dbReference type="AlphaFoldDB" id="A0AA88YPF1"/>
<accession>A0AA88YPF1</accession>
<gene>
    <name evidence="1" type="ORF">FSP39_023771</name>
</gene>
<proteinExistence type="predicted"/>
<keyword evidence="2" id="KW-1185">Reference proteome</keyword>
<protein>
    <submittedName>
        <fullName evidence="1">Uncharacterized protein</fullName>
    </submittedName>
</protein>
<dbReference type="EMBL" id="VSWD01000004">
    <property type="protein sequence ID" value="KAK3105378.1"/>
    <property type="molecule type" value="Genomic_DNA"/>
</dbReference>
<organism evidence="1 2">
    <name type="scientific">Pinctada imbricata</name>
    <name type="common">Atlantic pearl-oyster</name>
    <name type="synonym">Pinctada martensii</name>
    <dbReference type="NCBI Taxonomy" id="66713"/>
    <lineage>
        <taxon>Eukaryota</taxon>
        <taxon>Metazoa</taxon>
        <taxon>Spiralia</taxon>
        <taxon>Lophotrochozoa</taxon>
        <taxon>Mollusca</taxon>
        <taxon>Bivalvia</taxon>
        <taxon>Autobranchia</taxon>
        <taxon>Pteriomorphia</taxon>
        <taxon>Pterioida</taxon>
        <taxon>Pterioidea</taxon>
        <taxon>Pteriidae</taxon>
        <taxon>Pinctada</taxon>
    </lineage>
</organism>
<reference evidence="1" key="1">
    <citation type="submission" date="2019-08" db="EMBL/GenBank/DDBJ databases">
        <title>The improved chromosome-level genome for the pearl oyster Pinctada fucata martensii using PacBio sequencing and Hi-C.</title>
        <authorList>
            <person name="Zheng Z."/>
        </authorList>
    </citation>
    <scope>NUCLEOTIDE SEQUENCE</scope>
    <source>
        <strain evidence="1">ZZ-2019</strain>
        <tissue evidence="1">Adductor muscle</tissue>
    </source>
</reference>
<evidence type="ECO:0000313" key="1">
    <source>
        <dbReference type="EMBL" id="KAK3105378.1"/>
    </source>
</evidence>
<name>A0AA88YPF1_PINIB</name>
<comment type="caution">
    <text evidence="1">The sequence shown here is derived from an EMBL/GenBank/DDBJ whole genome shotgun (WGS) entry which is preliminary data.</text>
</comment>
<evidence type="ECO:0000313" key="2">
    <source>
        <dbReference type="Proteomes" id="UP001186944"/>
    </source>
</evidence>
<dbReference type="Proteomes" id="UP001186944">
    <property type="component" value="Unassembled WGS sequence"/>
</dbReference>
<sequence>MASGGPEVDEEEVNYLRFSIGVLKVTPQVLRLVFNNRHPDLKTFLAQNKSKCQQLRNSRVLMMDQWNRLYPATGSKYSIPSTKFVFFELMGNPRWLPQALIGLHIFDCSSETAAQNFLKLHRMQELNALYQVCVFRADWKSKMAALGSNWLTHFRLLL</sequence>